<dbReference type="GO" id="GO:0005248">
    <property type="term" value="F:voltage-gated sodium channel activity"/>
    <property type="evidence" value="ECO:0007669"/>
    <property type="project" value="TreeGrafter"/>
</dbReference>
<feature type="region of interest" description="Disordered" evidence="6">
    <location>
        <begin position="65"/>
        <end position="92"/>
    </location>
</feature>
<keyword evidence="5 7" id="KW-0472">Membrane</keyword>
<dbReference type="PROSITE" id="PS00018">
    <property type="entry name" value="EF_HAND_1"/>
    <property type="match status" value="1"/>
</dbReference>
<dbReference type="InterPro" id="IPR018247">
    <property type="entry name" value="EF_Hand_1_Ca_BS"/>
</dbReference>
<keyword evidence="4 7" id="KW-1133">Transmembrane helix</keyword>
<dbReference type="AlphaFoldDB" id="A0A1Q9DKL1"/>
<dbReference type="Gene3D" id="1.20.120.350">
    <property type="entry name" value="Voltage-gated potassium channels. Chain C"/>
    <property type="match status" value="1"/>
</dbReference>
<keyword evidence="9" id="KW-0406">Ion transport</keyword>
<dbReference type="InterPro" id="IPR002048">
    <property type="entry name" value="EF_hand_dom"/>
</dbReference>
<keyword evidence="2 7" id="KW-0812">Transmembrane</keyword>
<evidence type="ECO:0000256" key="1">
    <source>
        <dbReference type="ARBA" id="ARBA00004141"/>
    </source>
</evidence>
<evidence type="ECO:0000256" key="5">
    <source>
        <dbReference type="ARBA" id="ARBA00023136"/>
    </source>
</evidence>
<feature type="transmembrane region" description="Helical" evidence="7">
    <location>
        <begin position="146"/>
        <end position="167"/>
    </location>
</feature>
<evidence type="ECO:0000256" key="2">
    <source>
        <dbReference type="ARBA" id="ARBA00022692"/>
    </source>
</evidence>
<keyword evidence="3" id="KW-0106">Calcium</keyword>
<keyword evidence="9" id="KW-0407">Ion channel</keyword>
<dbReference type="PANTHER" id="PTHR10037">
    <property type="entry name" value="VOLTAGE-GATED CATION CHANNEL CALCIUM AND SODIUM"/>
    <property type="match status" value="1"/>
</dbReference>
<dbReference type="Gene3D" id="1.10.287.70">
    <property type="match status" value="1"/>
</dbReference>
<feature type="transmembrane region" description="Helical" evidence="7">
    <location>
        <begin position="293"/>
        <end position="311"/>
    </location>
</feature>
<dbReference type="OrthoDB" id="416585at2759"/>
<name>A0A1Q9DKL1_SYMMI</name>
<feature type="domain" description="EF-hand" evidence="8">
    <location>
        <begin position="410"/>
        <end position="445"/>
    </location>
</feature>
<comment type="caution">
    <text evidence="9">The sequence shown here is derived from an EMBL/GenBank/DDBJ whole genome shotgun (WGS) entry which is preliminary data.</text>
</comment>
<dbReference type="GO" id="GO:0001518">
    <property type="term" value="C:voltage-gated sodium channel complex"/>
    <property type="evidence" value="ECO:0007669"/>
    <property type="project" value="TreeGrafter"/>
</dbReference>
<dbReference type="Pfam" id="PF00520">
    <property type="entry name" value="Ion_trans"/>
    <property type="match status" value="1"/>
</dbReference>
<evidence type="ECO:0000259" key="8">
    <source>
        <dbReference type="PROSITE" id="PS50222"/>
    </source>
</evidence>
<evidence type="ECO:0000256" key="6">
    <source>
        <dbReference type="SAM" id="MobiDB-lite"/>
    </source>
</evidence>
<proteinExistence type="predicted"/>
<comment type="subcellular location">
    <subcellularLocation>
        <location evidence="1">Membrane</location>
        <topology evidence="1">Multi-pass membrane protein</topology>
    </subcellularLocation>
</comment>
<feature type="domain" description="EF-hand" evidence="8">
    <location>
        <begin position="453"/>
        <end position="488"/>
    </location>
</feature>
<dbReference type="GO" id="GO:0070509">
    <property type="term" value="P:calcium ion import"/>
    <property type="evidence" value="ECO:0007669"/>
    <property type="project" value="TreeGrafter"/>
</dbReference>
<organism evidence="9 10">
    <name type="scientific">Symbiodinium microadriaticum</name>
    <name type="common">Dinoflagellate</name>
    <name type="synonym">Zooxanthella microadriatica</name>
    <dbReference type="NCBI Taxonomy" id="2951"/>
    <lineage>
        <taxon>Eukaryota</taxon>
        <taxon>Sar</taxon>
        <taxon>Alveolata</taxon>
        <taxon>Dinophyceae</taxon>
        <taxon>Suessiales</taxon>
        <taxon>Symbiodiniaceae</taxon>
        <taxon>Symbiodinium</taxon>
    </lineage>
</organism>
<dbReference type="InterPro" id="IPR005821">
    <property type="entry name" value="Ion_trans_dom"/>
</dbReference>
<evidence type="ECO:0000313" key="10">
    <source>
        <dbReference type="Proteomes" id="UP000186817"/>
    </source>
</evidence>
<dbReference type="SUPFAM" id="SSF47473">
    <property type="entry name" value="EF-hand"/>
    <property type="match status" value="1"/>
</dbReference>
<dbReference type="InterPro" id="IPR043203">
    <property type="entry name" value="VGCC_Ca_Na"/>
</dbReference>
<dbReference type="EMBL" id="LSRX01000493">
    <property type="protein sequence ID" value="OLP95727.1"/>
    <property type="molecule type" value="Genomic_DNA"/>
</dbReference>
<evidence type="ECO:0000313" key="9">
    <source>
        <dbReference type="EMBL" id="OLP95727.1"/>
    </source>
</evidence>
<feature type="transmembrane region" description="Helical" evidence="7">
    <location>
        <begin position="370"/>
        <end position="390"/>
    </location>
</feature>
<dbReference type="SUPFAM" id="SSF81324">
    <property type="entry name" value="Voltage-gated potassium channels"/>
    <property type="match status" value="1"/>
</dbReference>
<sequence>MAELAQRVDEVLQKQHAQLLASMEAWLSRVEETLDKGRMGFAALAPLGFGPPQCSEMLQVENTTQESGSVELALPPERQESKQKDTPTHSVSTKTIRKTLQAHDYEMAQEEATRFESYKQTVTKEIVAPPSPSCCRKWAQAISGSAAFNIVVAFVIISNSVFLGMQLEWTANSGISVQQTGANDADAAVAFLVGHICYAVIFTVETSIRFVALGPAKFFCGPDSAWNWLDIFIVVPAWVELAVDIGGSASNFRIIRVFRVTRLLQLFRSVRLVRFISAFRELVLSVIDTVRQVFWAMVLLVLMIYSFGILFTDMSLQYVESNSVDEEMDKYFGSLYISCNTLFRALLEGFDWVDAAESLKPLGAFWIQLFHVYVAVGGLAILNVITGVFVNSAIKTREKDQETLLRHVQTFKQLVGNLWSKIDVNGLGQISISDFEELFQKEEMKAFFAKIEVSAVDAWTLFDSLDADGDHLVSYEDFTERCLQLHGAARSVDLFALKQQTGKLWDQLQVVEESQREAMKHLAWLMRAVASLLPEHCDTSSRSNDEVIECELRWAEADEAQH</sequence>
<dbReference type="GO" id="GO:0008332">
    <property type="term" value="F:low voltage-gated calcium channel activity"/>
    <property type="evidence" value="ECO:0007669"/>
    <property type="project" value="TreeGrafter"/>
</dbReference>
<gene>
    <name evidence="9" type="primary">Scn11a</name>
    <name evidence="9" type="ORF">AK812_SmicGene22123</name>
</gene>
<feature type="compositionally biased region" description="Basic and acidic residues" evidence="6">
    <location>
        <begin position="77"/>
        <end position="87"/>
    </location>
</feature>
<feature type="transmembrane region" description="Helical" evidence="7">
    <location>
        <begin position="187"/>
        <end position="204"/>
    </location>
</feature>
<dbReference type="Proteomes" id="UP000186817">
    <property type="component" value="Unassembled WGS sequence"/>
</dbReference>
<keyword evidence="9" id="KW-0813">Transport</keyword>
<dbReference type="PROSITE" id="PS50222">
    <property type="entry name" value="EF_HAND_2"/>
    <property type="match status" value="2"/>
</dbReference>
<evidence type="ECO:0000256" key="3">
    <source>
        <dbReference type="ARBA" id="ARBA00022837"/>
    </source>
</evidence>
<evidence type="ECO:0000256" key="4">
    <source>
        <dbReference type="ARBA" id="ARBA00022989"/>
    </source>
</evidence>
<protein>
    <submittedName>
        <fullName evidence="9">Sodium channel protein type 11 subunit alpha</fullName>
    </submittedName>
</protein>
<accession>A0A1Q9DKL1</accession>
<dbReference type="InterPro" id="IPR011992">
    <property type="entry name" value="EF-hand-dom_pair"/>
</dbReference>
<evidence type="ECO:0000256" key="7">
    <source>
        <dbReference type="SAM" id="Phobius"/>
    </source>
</evidence>
<dbReference type="PANTHER" id="PTHR10037:SF137">
    <property type="entry name" value="VOLTAGE-DEPENDENT T-TYPE CALCIUM CHANNEL SUBUNIT ALPHA"/>
    <property type="match status" value="1"/>
</dbReference>
<dbReference type="GO" id="GO:0086010">
    <property type="term" value="P:membrane depolarization during action potential"/>
    <property type="evidence" value="ECO:0007669"/>
    <property type="project" value="TreeGrafter"/>
</dbReference>
<dbReference type="InterPro" id="IPR027359">
    <property type="entry name" value="Volt_channel_dom_sf"/>
</dbReference>
<reference evidence="9 10" key="1">
    <citation type="submission" date="2016-02" db="EMBL/GenBank/DDBJ databases">
        <title>Genome analysis of coral dinoflagellate symbionts highlights evolutionary adaptations to a symbiotic lifestyle.</title>
        <authorList>
            <person name="Aranda M."/>
            <person name="Li Y."/>
            <person name="Liew Y.J."/>
            <person name="Baumgarten S."/>
            <person name="Simakov O."/>
            <person name="Wilson M."/>
            <person name="Piel J."/>
            <person name="Ashoor H."/>
            <person name="Bougouffa S."/>
            <person name="Bajic V.B."/>
            <person name="Ryu T."/>
            <person name="Ravasi T."/>
            <person name="Bayer T."/>
            <person name="Micklem G."/>
            <person name="Kim H."/>
            <person name="Bhak J."/>
            <person name="Lajeunesse T.C."/>
            <person name="Voolstra C.R."/>
        </authorList>
    </citation>
    <scope>NUCLEOTIDE SEQUENCE [LARGE SCALE GENOMIC DNA]</scope>
    <source>
        <strain evidence="9 10">CCMP2467</strain>
    </source>
</reference>
<dbReference type="GO" id="GO:0045956">
    <property type="term" value="P:positive regulation of calcium ion-dependent exocytosis"/>
    <property type="evidence" value="ECO:0007669"/>
    <property type="project" value="TreeGrafter"/>
</dbReference>
<dbReference type="GO" id="GO:0005509">
    <property type="term" value="F:calcium ion binding"/>
    <property type="evidence" value="ECO:0007669"/>
    <property type="project" value="InterPro"/>
</dbReference>
<dbReference type="Gene3D" id="1.10.238.10">
    <property type="entry name" value="EF-hand"/>
    <property type="match status" value="1"/>
</dbReference>
<keyword evidence="10" id="KW-1185">Reference proteome</keyword>